<name>A0A2T3BG68_AMORE</name>
<evidence type="ECO:0000313" key="1">
    <source>
        <dbReference type="EMBL" id="PSS28323.1"/>
    </source>
</evidence>
<dbReference type="EMBL" id="KZ679006">
    <property type="protein sequence ID" value="PSS28323.1"/>
    <property type="molecule type" value="Genomic_DNA"/>
</dbReference>
<dbReference type="AlphaFoldDB" id="A0A2T3BG68"/>
<dbReference type="InParanoid" id="A0A2T3BG68"/>
<protein>
    <submittedName>
        <fullName evidence="1">Uncharacterized protein</fullName>
    </submittedName>
</protein>
<dbReference type="Proteomes" id="UP000241818">
    <property type="component" value="Unassembled WGS sequence"/>
</dbReference>
<accession>A0A2T3BG68</accession>
<gene>
    <name evidence="1" type="ORF">M430DRAFT_269730</name>
</gene>
<evidence type="ECO:0000313" key="2">
    <source>
        <dbReference type="Proteomes" id="UP000241818"/>
    </source>
</evidence>
<dbReference type="RefSeq" id="XP_024725848.1">
    <property type="nucleotide sequence ID" value="XM_024865488.1"/>
</dbReference>
<dbReference type="GeneID" id="36573569"/>
<organism evidence="1 2">
    <name type="scientific">Amorphotheca resinae ATCC 22711</name>
    <dbReference type="NCBI Taxonomy" id="857342"/>
    <lineage>
        <taxon>Eukaryota</taxon>
        <taxon>Fungi</taxon>
        <taxon>Dikarya</taxon>
        <taxon>Ascomycota</taxon>
        <taxon>Pezizomycotina</taxon>
        <taxon>Leotiomycetes</taxon>
        <taxon>Helotiales</taxon>
        <taxon>Amorphothecaceae</taxon>
        <taxon>Amorphotheca</taxon>
    </lineage>
</organism>
<dbReference type="OrthoDB" id="4491390at2759"/>
<dbReference type="STRING" id="857342.A0A2T3BG68"/>
<sequence length="139" mass="16361">MRALACQALAMYELIECPAEREYNYISHHKGYARIIQVRGPKAHTSGSGHQIFLIQLIYRIKFRQRRCGKIYQRDRYTCYSTISHGHPTYSTRYIGCKVCNPNRYCREHYQPTNWKVVPRVPCTGHSSREMTTRLTTSK</sequence>
<keyword evidence="2" id="KW-1185">Reference proteome</keyword>
<proteinExistence type="predicted"/>
<reference evidence="1 2" key="1">
    <citation type="journal article" date="2018" name="New Phytol.">
        <title>Comparative genomics and transcriptomics depict ericoid mycorrhizal fungi as versatile saprotrophs and plant mutualists.</title>
        <authorList>
            <person name="Martino E."/>
            <person name="Morin E."/>
            <person name="Grelet G.A."/>
            <person name="Kuo A."/>
            <person name="Kohler A."/>
            <person name="Daghino S."/>
            <person name="Barry K.W."/>
            <person name="Cichocki N."/>
            <person name="Clum A."/>
            <person name="Dockter R.B."/>
            <person name="Hainaut M."/>
            <person name="Kuo R.C."/>
            <person name="LaButti K."/>
            <person name="Lindahl B.D."/>
            <person name="Lindquist E.A."/>
            <person name="Lipzen A."/>
            <person name="Khouja H.R."/>
            <person name="Magnuson J."/>
            <person name="Murat C."/>
            <person name="Ohm R.A."/>
            <person name="Singer S.W."/>
            <person name="Spatafora J.W."/>
            <person name="Wang M."/>
            <person name="Veneault-Fourrey C."/>
            <person name="Henrissat B."/>
            <person name="Grigoriev I.V."/>
            <person name="Martin F.M."/>
            <person name="Perotto S."/>
        </authorList>
    </citation>
    <scope>NUCLEOTIDE SEQUENCE [LARGE SCALE GENOMIC DNA]</scope>
    <source>
        <strain evidence="1 2">ATCC 22711</strain>
    </source>
</reference>